<protein>
    <recommendedName>
        <fullName evidence="1">Polysaccharide pyruvyl transferase domain-containing protein</fullName>
    </recommendedName>
</protein>
<dbReference type="RefSeq" id="WP_224455392.1">
    <property type="nucleotide sequence ID" value="NZ_BAAAGG010000001.1"/>
</dbReference>
<dbReference type="Pfam" id="PF04230">
    <property type="entry name" value="PS_pyruv_trans"/>
    <property type="match status" value="1"/>
</dbReference>
<evidence type="ECO:0000313" key="2">
    <source>
        <dbReference type="EMBL" id="GAA0750920.1"/>
    </source>
</evidence>
<accession>A0ABN1K059</accession>
<dbReference type="InterPro" id="IPR007345">
    <property type="entry name" value="Polysacch_pyruvyl_Trfase"/>
</dbReference>
<organism evidence="2 3">
    <name type="scientific">Psychroflexus lacisalsi</name>
    <dbReference type="NCBI Taxonomy" id="503928"/>
    <lineage>
        <taxon>Bacteria</taxon>
        <taxon>Pseudomonadati</taxon>
        <taxon>Bacteroidota</taxon>
        <taxon>Flavobacteriia</taxon>
        <taxon>Flavobacteriales</taxon>
        <taxon>Flavobacteriaceae</taxon>
        <taxon>Psychroflexus</taxon>
    </lineage>
</organism>
<comment type="caution">
    <text evidence="2">The sequence shown here is derived from an EMBL/GenBank/DDBJ whole genome shotgun (WGS) entry which is preliminary data.</text>
</comment>
<name>A0ABN1K059_9FLAO</name>
<proteinExistence type="predicted"/>
<evidence type="ECO:0000259" key="1">
    <source>
        <dbReference type="Pfam" id="PF04230"/>
    </source>
</evidence>
<gene>
    <name evidence="2" type="ORF">GCM10009433_00340</name>
</gene>
<reference evidence="2 3" key="1">
    <citation type="journal article" date="2019" name="Int. J. Syst. Evol. Microbiol.">
        <title>The Global Catalogue of Microorganisms (GCM) 10K type strain sequencing project: providing services to taxonomists for standard genome sequencing and annotation.</title>
        <authorList>
            <consortium name="The Broad Institute Genomics Platform"/>
            <consortium name="The Broad Institute Genome Sequencing Center for Infectious Disease"/>
            <person name="Wu L."/>
            <person name="Ma J."/>
        </authorList>
    </citation>
    <scope>NUCLEOTIDE SEQUENCE [LARGE SCALE GENOMIC DNA]</scope>
    <source>
        <strain evidence="2 3">JCM 16231</strain>
    </source>
</reference>
<dbReference type="Proteomes" id="UP001500185">
    <property type="component" value="Unassembled WGS sequence"/>
</dbReference>
<dbReference type="EMBL" id="BAAAGG010000001">
    <property type="protein sequence ID" value="GAA0750920.1"/>
    <property type="molecule type" value="Genomic_DNA"/>
</dbReference>
<sequence>MKFGLFIYKHSHNNLINIGDYVQSIAARQFLPHIDKEIERDGLKQYTDDSVKLIMNGWFGYNPENWPPSNKIKPLFVSFHLNKNISDALMNNKKVVEYLKKNEPIGCRDYNTAKRMKAKGIDAYFSCCLTTTLNYDGNLFKNNIEKTNTILLVDILFKENISLKIKRNKLYFFKELLNGNILKFNKINNYIHSLIPEKNKKETKNLTCYYPANSSQYERFQSALDLLKELASAKVVVTSRIHIALPCLALGTPVLFVIGDKLSNPDEFKRLDGIVDHMNILIEEDFDTTMPHLKNMNFFYKSGIDWNNPPKNPISHEKFRDKLIKRVTDFIEK</sequence>
<keyword evidence="3" id="KW-1185">Reference proteome</keyword>
<evidence type="ECO:0000313" key="3">
    <source>
        <dbReference type="Proteomes" id="UP001500185"/>
    </source>
</evidence>
<feature type="domain" description="Polysaccharide pyruvyl transferase" evidence="1">
    <location>
        <begin position="17"/>
        <end position="257"/>
    </location>
</feature>